<dbReference type="SUPFAM" id="SSF54001">
    <property type="entry name" value="Cysteine proteinases"/>
    <property type="match status" value="1"/>
</dbReference>
<dbReference type="Pfam" id="PF00395">
    <property type="entry name" value="SLH"/>
    <property type="match status" value="3"/>
</dbReference>
<dbReference type="InterPro" id="IPR002931">
    <property type="entry name" value="Transglutaminase-like"/>
</dbReference>
<dbReference type="PANTHER" id="PTHR33490">
    <property type="entry name" value="BLR5614 PROTEIN-RELATED"/>
    <property type="match status" value="1"/>
</dbReference>
<feature type="domain" description="SLH" evidence="2">
    <location>
        <begin position="466"/>
        <end position="525"/>
    </location>
</feature>
<comment type="caution">
    <text evidence="3">The sequence shown here is derived from an EMBL/GenBank/DDBJ whole genome shotgun (WGS) entry which is preliminary data.</text>
</comment>
<name>A0ABT1NI57_9FIRM</name>
<reference evidence="3 4" key="1">
    <citation type="submission" date="2021-10" db="EMBL/GenBank/DDBJ databases">
        <title>Lutispora strain m25 sp. nov., a thermophilic, non-spore-forming bacterium isolated from a lab-scale methanogenic bioreactor digesting anaerobic sludge.</title>
        <authorList>
            <person name="El Houari A."/>
            <person name="Mcdonald J."/>
        </authorList>
    </citation>
    <scope>NUCLEOTIDE SEQUENCE [LARGE SCALE GENOMIC DNA]</scope>
    <source>
        <strain evidence="4">m25</strain>
    </source>
</reference>
<dbReference type="Pfam" id="PF01841">
    <property type="entry name" value="Transglut_core"/>
    <property type="match status" value="1"/>
</dbReference>
<evidence type="ECO:0000259" key="2">
    <source>
        <dbReference type="PROSITE" id="PS51272"/>
    </source>
</evidence>
<dbReference type="InterPro" id="IPR038765">
    <property type="entry name" value="Papain-like_cys_pep_sf"/>
</dbReference>
<organism evidence="3 4">
    <name type="scientific">Lutispora saccharofermentans</name>
    <dbReference type="NCBI Taxonomy" id="3024236"/>
    <lineage>
        <taxon>Bacteria</taxon>
        <taxon>Bacillati</taxon>
        <taxon>Bacillota</taxon>
        <taxon>Clostridia</taxon>
        <taxon>Lutisporales</taxon>
        <taxon>Lutisporaceae</taxon>
        <taxon>Lutispora</taxon>
    </lineage>
</organism>
<dbReference type="SMART" id="SM00460">
    <property type="entry name" value="TGc"/>
    <property type="match status" value="1"/>
</dbReference>
<keyword evidence="4" id="KW-1185">Reference proteome</keyword>
<dbReference type="RefSeq" id="WP_255227503.1">
    <property type="nucleotide sequence ID" value="NZ_JAJEKE010000008.1"/>
</dbReference>
<dbReference type="InterPro" id="IPR001119">
    <property type="entry name" value="SLH_dom"/>
</dbReference>
<evidence type="ECO:0000313" key="4">
    <source>
        <dbReference type="Proteomes" id="UP001651880"/>
    </source>
</evidence>
<evidence type="ECO:0000313" key="3">
    <source>
        <dbReference type="EMBL" id="MCQ1529986.1"/>
    </source>
</evidence>
<evidence type="ECO:0000256" key="1">
    <source>
        <dbReference type="ARBA" id="ARBA00022737"/>
    </source>
</evidence>
<dbReference type="Gene3D" id="3.10.620.30">
    <property type="match status" value="1"/>
</dbReference>
<feature type="domain" description="SLH" evidence="2">
    <location>
        <begin position="406"/>
        <end position="464"/>
    </location>
</feature>
<keyword evidence="1" id="KW-0677">Repeat</keyword>
<protein>
    <submittedName>
        <fullName evidence="3">S-layer homology domain-containing protein</fullName>
    </submittedName>
</protein>
<accession>A0ABT1NI57</accession>
<feature type="domain" description="SLH" evidence="2">
    <location>
        <begin position="342"/>
        <end position="405"/>
    </location>
</feature>
<sequence length="525" mass="59694">MKYYRKTISFIIILILLFSIVQGESYDTIEERKYLIRNSYEIINDGSNAVYNLDIKVLAGSDSNSPYQKSLGLSIYPLPANFYTDEWRNTYGVINVKTLMPGEKVDVVIEKTILNSGIAYEESIYKINADYREFFKNPLNLKYIKPGEKIESDNPQIMAKASELAKTGTTVEKAKKIYDFVNLHIKYDTNPVYANKGALSGLINGRGVCDEYASLFTALCRAAGIPSRVVAGYWIEEDMRDNEWTDVVSERHAWSEFYLPGEGWIPAEPTFMYIYNGKQVPNEYYFANIRSGDRHFINNYVSSPIKSDIDVQYSYYDSRGTSLKLISGEESIKLLPEGDSSVSRMPLSDIGSNWAAFYIQKLYEAGIIFPREGNMYKPGENITRAEFAAYLANAIGLQKAEGSGRYKDVPYGNSYAGYIEAASMAGLIQGYNGYYYPENNITRQDAAVIMLRALKLLNKNREAYFMPYFNDRKAIADYAADAVKVMYDLNIMRGKPNNLFAPKDFTTRAEAAKMIWTLMEEIKRP</sequence>
<gene>
    <name evidence="3" type="ORF">LJD61_10570</name>
</gene>
<dbReference type="Proteomes" id="UP001651880">
    <property type="component" value="Unassembled WGS sequence"/>
</dbReference>
<proteinExistence type="predicted"/>
<dbReference type="EMBL" id="JAJEKE010000008">
    <property type="protein sequence ID" value="MCQ1529986.1"/>
    <property type="molecule type" value="Genomic_DNA"/>
</dbReference>
<dbReference type="PROSITE" id="PS51272">
    <property type="entry name" value="SLH"/>
    <property type="match status" value="3"/>
</dbReference>